<evidence type="ECO:0008006" key="3">
    <source>
        <dbReference type="Google" id="ProtNLM"/>
    </source>
</evidence>
<sequence length="140" mass="15802">MKIPDEIRVFNFESKLGYVALRAFFRICSDWNATVDEQCRLLKVGLIELERLRKLPPEPLPRDKLVRIRCFVLTYKAMVAHYGGIPKANREMRVARRGDPFFGKTPLQVMLNGGVIGIASVCKAIAGEVPRMEPPMKAAS</sequence>
<evidence type="ECO:0000313" key="2">
    <source>
        <dbReference type="Proteomes" id="UP001445268"/>
    </source>
</evidence>
<keyword evidence="1" id="KW-0614">Plasmid</keyword>
<reference evidence="1 2" key="1">
    <citation type="submission" date="2024-04" db="EMBL/GenBank/DDBJ databases">
        <title>Marinobacter sp. SBY-1.</title>
        <authorList>
            <person name="Pan C."/>
        </authorList>
    </citation>
    <scope>NUCLEOTIDE SEQUENCE [LARGE SCALE GENOMIC DNA]</scope>
    <source>
        <strain evidence="1 2">SBY-1</strain>
        <plasmid evidence="1 2">unnamed2</plasmid>
    </source>
</reference>
<organism evidence="1 2">
    <name type="scientific">Marinobacter alkaliphilus</name>
    <dbReference type="NCBI Taxonomy" id="254719"/>
    <lineage>
        <taxon>Bacteria</taxon>
        <taxon>Pseudomonadati</taxon>
        <taxon>Pseudomonadota</taxon>
        <taxon>Gammaproteobacteria</taxon>
        <taxon>Pseudomonadales</taxon>
        <taxon>Marinobacteraceae</taxon>
        <taxon>Marinobacter</taxon>
    </lineage>
</organism>
<name>A0ABZ3EAH3_9GAMM</name>
<proteinExistence type="predicted"/>
<gene>
    <name evidence="1" type="ORF">AAGT77_20760</name>
</gene>
<dbReference type="EMBL" id="CP152382">
    <property type="protein sequence ID" value="XAF56189.1"/>
    <property type="molecule type" value="Genomic_DNA"/>
</dbReference>
<geneLocation type="plasmid" evidence="1 2">
    <name>unnamed2</name>
</geneLocation>
<dbReference type="RefSeq" id="WP_342632737.1">
    <property type="nucleotide sequence ID" value="NZ_CP152382.1"/>
</dbReference>
<protein>
    <recommendedName>
        <fullName evidence="3">Antitoxin Xre/MbcA/ParS-like toxin-binding domain-containing protein</fullName>
    </recommendedName>
</protein>
<keyword evidence="2" id="KW-1185">Reference proteome</keyword>
<dbReference type="Proteomes" id="UP001445268">
    <property type="component" value="Plasmid unnamed2"/>
</dbReference>
<accession>A0ABZ3EAH3</accession>
<evidence type="ECO:0000313" key="1">
    <source>
        <dbReference type="EMBL" id="XAF56189.1"/>
    </source>
</evidence>